<dbReference type="CDD" id="cd01335">
    <property type="entry name" value="Radical_SAM"/>
    <property type="match status" value="1"/>
</dbReference>
<evidence type="ECO:0000313" key="4">
    <source>
        <dbReference type="Proteomes" id="UP000510621"/>
    </source>
</evidence>
<comment type="similarity">
    <text evidence="1">Belongs to the anaerobic coproporphyrinogen-III oxidase family. HemW subfamily.</text>
</comment>
<dbReference type="Pfam" id="PF04055">
    <property type="entry name" value="Radical_SAM"/>
    <property type="match status" value="1"/>
</dbReference>
<organism evidence="3 4">
    <name type="scientific">Candidatus Thiothrix singaporensis</name>
    <dbReference type="NCBI Taxonomy" id="2799669"/>
    <lineage>
        <taxon>Bacteria</taxon>
        <taxon>Pseudomonadati</taxon>
        <taxon>Pseudomonadota</taxon>
        <taxon>Gammaproteobacteria</taxon>
        <taxon>Thiotrichales</taxon>
        <taxon>Thiotrichaceae</taxon>
        <taxon>Thiothrix</taxon>
    </lineage>
</organism>
<evidence type="ECO:0000313" key="3">
    <source>
        <dbReference type="EMBL" id="QLQ33590.1"/>
    </source>
</evidence>
<dbReference type="PROSITE" id="PS51918">
    <property type="entry name" value="RADICAL_SAM"/>
    <property type="match status" value="1"/>
</dbReference>
<proteinExistence type="inferred from homology"/>
<evidence type="ECO:0000256" key="1">
    <source>
        <dbReference type="ARBA" id="ARBA00006100"/>
    </source>
</evidence>
<dbReference type="SMART" id="SM00729">
    <property type="entry name" value="Elp3"/>
    <property type="match status" value="1"/>
</dbReference>
<dbReference type="InterPro" id="IPR058240">
    <property type="entry name" value="rSAM_sf"/>
</dbReference>
<feature type="domain" description="Radical SAM core" evidence="2">
    <location>
        <begin position="38"/>
        <end position="275"/>
    </location>
</feature>
<dbReference type="EMBL" id="CP059265">
    <property type="protein sequence ID" value="QLQ33590.1"/>
    <property type="molecule type" value="Genomic_DNA"/>
</dbReference>
<dbReference type="Gene3D" id="3.80.30.20">
    <property type="entry name" value="tm_1862 like domain"/>
    <property type="match status" value="1"/>
</dbReference>
<evidence type="ECO:0000259" key="2">
    <source>
        <dbReference type="PROSITE" id="PS51918"/>
    </source>
</evidence>
<dbReference type="InterPro" id="IPR023404">
    <property type="entry name" value="rSAM_horseshoe"/>
</dbReference>
<dbReference type="Pfam" id="PF06969">
    <property type="entry name" value="HemN_C"/>
    <property type="match status" value="1"/>
</dbReference>
<dbReference type="GO" id="GO:0051539">
    <property type="term" value="F:4 iron, 4 sulfur cluster binding"/>
    <property type="evidence" value="ECO:0007669"/>
    <property type="project" value="InterPro"/>
</dbReference>
<dbReference type="KEGG" id="this:HZT40_20545"/>
<protein>
    <submittedName>
        <fullName evidence="3">Coproporphyrinogen III oxidase family protein</fullName>
    </submittedName>
</protein>
<sequence length="430" mass="49190">MTINTRKEHDYWDPNRTGFVTNYPNFMQWRRMESGQMGTEGKPLNLYLHTPFCVQRCSYCYYKTTNLRGTDKNARMERYVNALCQEIKLAADHYQLGNRPINSIYFGGGTPSLLPEALLERVAQTLQDTFKLGHQPEFTLEAEPITLTPGKAELLKSLNVNRISMGVQSFDDGIIKGSNRSDSEKKALKAIEIAKQTGAVINIDLMSGLAGETMDTWRHSVGRALSTGVESITVYKTELYTNSTYYKQLRDQTIVLPSDEEELVYMQYAQDRLMEAGYQPWSFYTFTKNGENVHKHSPSIFRGDDCYAFGVSAFGRLGDWVFQNSNEEERYLQFIDEGQIPVQRGHFLTSQDNMTRDVVLTMKLVSLNLDNFQAKYGFRLEKLCADAIGELRNEGYIDVSEEEIRLTPKGVLHGDYSGKRIAQSLMRMYH</sequence>
<dbReference type="PANTHER" id="PTHR13932:SF5">
    <property type="entry name" value="RADICAL S-ADENOSYL METHIONINE DOMAIN-CONTAINING PROTEIN 1, MITOCHONDRIAL"/>
    <property type="match status" value="1"/>
</dbReference>
<dbReference type="SFLD" id="SFLDG01082">
    <property type="entry name" value="B12-binding_domain_containing"/>
    <property type="match status" value="1"/>
</dbReference>
<dbReference type="InterPro" id="IPR010723">
    <property type="entry name" value="HemN_C"/>
</dbReference>
<dbReference type="SFLD" id="SFLDS00029">
    <property type="entry name" value="Radical_SAM"/>
    <property type="match status" value="1"/>
</dbReference>
<reference evidence="3" key="1">
    <citation type="submission" date="2020-06" db="EMBL/GenBank/DDBJ databases">
        <title>Analysis procedures for assessing recovery of high quality, complete, closed genomes from Nanopore long read metagenome sequencing.</title>
        <authorList>
            <person name="Bessarab I."/>
            <person name="Arumugam K."/>
            <person name="Haryono M."/>
            <person name="Liu X."/>
            <person name="Roy S."/>
            <person name="Zuniga-Montanez R.E."/>
            <person name="Qiu G."/>
            <person name="Drautz-Moses D.I."/>
            <person name="Law Y.Y."/>
            <person name="Wuertz S."/>
            <person name="Lauro F.M."/>
            <person name="Huson D.H."/>
            <person name="Williams R.B."/>
        </authorList>
    </citation>
    <scope>NUCLEOTIDE SEQUENCE [LARGE SCALE GENOMIC DNA]</scope>
    <source>
        <strain evidence="3">SSD2</strain>
    </source>
</reference>
<dbReference type="InterPro" id="IPR034505">
    <property type="entry name" value="Coproporphyrinogen-III_oxidase"/>
</dbReference>
<dbReference type="GO" id="GO:0004109">
    <property type="term" value="F:coproporphyrinogen oxidase activity"/>
    <property type="evidence" value="ECO:0007669"/>
    <property type="project" value="InterPro"/>
</dbReference>
<dbReference type="GO" id="GO:0005737">
    <property type="term" value="C:cytoplasm"/>
    <property type="evidence" value="ECO:0007669"/>
    <property type="project" value="InterPro"/>
</dbReference>
<dbReference type="SUPFAM" id="SSF102114">
    <property type="entry name" value="Radical SAM enzymes"/>
    <property type="match status" value="1"/>
</dbReference>
<accession>A0A7L6AWM3</accession>
<gene>
    <name evidence="3" type="ORF">HZT40_20545</name>
</gene>
<dbReference type="InterPro" id="IPR004559">
    <property type="entry name" value="HemW-like"/>
</dbReference>
<dbReference type="InterPro" id="IPR007197">
    <property type="entry name" value="rSAM"/>
</dbReference>
<dbReference type="SFLD" id="SFLDF00562">
    <property type="entry name" value="HemN-like__clustered_with_heat"/>
    <property type="match status" value="1"/>
</dbReference>
<dbReference type="AlphaFoldDB" id="A0A7L6AWM3"/>
<dbReference type="Proteomes" id="UP000510621">
    <property type="component" value="Chromosome"/>
</dbReference>
<keyword evidence="4" id="KW-1185">Reference proteome</keyword>
<name>A0A7L6AWM3_9GAMM</name>
<dbReference type="SFLD" id="SFLDG01065">
    <property type="entry name" value="anaerobic_coproporphyrinogen-I"/>
    <property type="match status" value="1"/>
</dbReference>
<dbReference type="GO" id="GO:0006779">
    <property type="term" value="P:porphyrin-containing compound biosynthetic process"/>
    <property type="evidence" value="ECO:0007669"/>
    <property type="project" value="InterPro"/>
</dbReference>
<dbReference type="PANTHER" id="PTHR13932">
    <property type="entry name" value="COPROPORPHYRINIGEN III OXIDASE"/>
    <property type="match status" value="1"/>
</dbReference>
<dbReference type="InterPro" id="IPR006638">
    <property type="entry name" value="Elp3/MiaA/NifB-like_rSAM"/>
</dbReference>